<gene>
    <name evidence="2" type="ORF">DM860_016716</name>
</gene>
<keyword evidence="1" id="KW-0812">Transmembrane</keyword>
<protein>
    <submittedName>
        <fullName evidence="2">Uncharacterized protein</fullName>
    </submittedName>
</protein>
<keyword evidence="1" id="KW-0472">Membrane</keyword>
<evidence type="ECO:0000313" key="2">
    <source>
        <dbReference type="EMBL" id="RAL46283.1"/>
    </source>
</evidence>
<feature type="transmembrane region" description="Helical" evidence="1">
    <location>
        <begin position="7"/>
        <end position="30"/>
    </location>
</feature>
<evidence type="ECO:0000256" key="1">
    <source>
        <dbReference type="SAM" id="Phobius"/>
    </source>
</evidence>
<sequence>MIHRKWSLLTGPTAVVGAVVGVIVVSHFIFVQNVTFFSSIHNLFSTPFCNHNISISI</sequence>
<keyword evidence="1" id="KW-1133">Transmembrane helix</keyword>
<dbReference type="AlphaFoldDB" id="A0A328DQL1"/>
<organism evidence="2 3">
    <name type="scientific">Cuscuta australis</name>
    <dbReference type="NCBI Taxonomy" id="267555"/>
    <lineage>
        <taxon>Eukaryota</taxon>
        <taxon>Viridiplantae</taxon>
        <taxon>Streptophyta</taxon>
        <taxon>Embryophyta</taxon>
        <taxon>Tracheophyta</taxon>
        <taxon>Spermatophyta</taxon>
        <taxon>Magnoliopsida</taxon>
        <taxon>eudicotyledons</taxon>
        <taxon>Gunneridae</taxon>
        <taxon>Pentapetalae</taxon>
        <taxon>asterids</taxon>
        <taxon>lamiids</taxon>
        <taxon>Solanales</taxon>
        <taxon>Convolvulaceae</taxon>
        <taxon>Cuscuteae</taxon>
        <taxon>Cuscuta</taxon>
        <taxon>Cuscuta subgen. Grammica</taxon>
        <taxon>Cuscuta sect. Cleistogrammica</taxon>
    </lineage>
</organism>
<dbReference type="Proteomes" id="UP000249390">
    <property type="component" value="Unassembled WGS sequence"/>
</dbReference>
<keyword evidence="3" id="KW-1185">Reference proteome</keyword>
<dbReference type="EMBL" id="NQVE01000124">
    <property type="protein sequence ID" value="RAL46283.1"/>
    <property type="molecule type" value="Genomic_DNA"/>
</dbReference>
<accession>A0A328DQL1</accession>
<comment type="caution">
    <text evidence="2">The sequence shown here is derived from an EMBL/GenBank/DDBJ whole genome shotgun (WGS) entry which is preliminary data.</text>
</comment>
<proteinExistence type="predicted"/>
<evidence type="ECO:0000313" key="3">
    <source>
        <dbReference type="Proteomes" id="UP000249390"/>
    </source>
</evidence>
<reference evidence="2 3" key="1">
    <citation type="submission" date="2018-06" db="EMBL/GenBank/DDBJ databases">
        <title>The Genome of Cuscuta australis (Dodder) Provides Insight into the Evolution of Plant Parasitism.</title>
        <authorList>
            <person name="Liu H."/>
        </authorList>
    </citation>
    <scope>NUCLEOTIDE SEQUENCE [LARGE SCALE GENOMIC DNA]</scope>
    <source>
        <strain evidence="3">cv. Yunnan</strain>
        <tissue evidence="2">Vines</tissue>
    </source>
</reference>
<name>A0A328DQL1_9ASTE</name>